<evidence type="ECO:0000256" key="2">
    <source>
        <dbReference type="SAM" id="Phobius"/>
    </source>
</evidence>
<dbReference type="EMBL" id="BNJF01000001">
    <property type="protein sequence ID" value="GHO43578.1"/>
    <property type="molecule type" value="Genomic_DNA"/>
</dbReference>
<gene>
    <name evidence="3" type="ORF">KSX_17410</name>
</gene>
<dbReference type="Proteomes" id="UP000612362">
    <property type="component" value="Unassembled WGS sequence"/>
</dbReference>
<keyword evidence="2" id="KW-1133">Transmembrane helix</keyword>
<reference evidence="3" key="1">
    <citation type="submission" date="2020-10" db="EMBL/GenBank/DDBJ databases">
        <title>Taxonomic study of unclassified bacteria belonging to the class Ktedonobacteria.</title>
        <authorList>
            <person name="Yabe S."/>
            <person name="Wang C.M."/>
            <person name="Zheng Y."/>
            <person name="Sakai Y."/>
            <person name="Cavaletti L."/>
            <person name="Monciardini P."/>
            <person name="Donadio S."/>
        </authorList>
    </citation>
    <scope>NUCLEOTIDE SEQUENCE</scope>
    <source>
        <strain evidence="3">SOSP1-1</strain>
    </source>
</reference>
<sequence>MQQTSGELKENPLTEQNHSSKRRTQKGLSTVLTIVITIFLSALASYTILYFALPKPMLSIQSDYHHEGLAAGSNGTIFYLNGRNFSPNTTIALYLDEKRLANQSTITSAQDGTFRTELMVTTNWTPGKHKISVQNDTNRIDSSEFIIVQPGEAHTPGPANAPANDSSFEFLITFQGRIENTAPFTWQQEFDIRGKENPKGGSVCTDADTGKPQRISSSTKEMHVRATKCQGNYQSGQITYDQIIIADQVERYSEQGTVYCSLPPHRSTSI</sequence>
<evidence type="ECO:0000256" key="1">
    <source>
        <dbReference type="SAM" id="MobiDB-lite"/>
    </source>
</evidence>
<dbReference type="RefSeq" id="WP_220193040.1">
    <property type="nucleotide sequence ID" value="NZ_BNJF01000001.1"/>
</dbReference>
<organism evidence="3 4">
    <name type="scientific">Ktedonospora formicarum</name>
    <dbReference type="NCBI Taxonomy" id="2778364"/>
    <lineage>
        <taxon>Bacteria</taxon>
        <taxon>Bacillati</taxon>
        <taxon>Chloroflexota</taxon>
        <taxon>Ktedonobacteria</taxon>
        <taxon>Ktedonobacterales</taxon>
        <taxon>Ktedonobacteraceae</taxon>
        <taxon>Ktedonospora</taxon>
    </lineage>
</organism>
<keyword evidence="2" id="KW-0472">Membrane</keyword>
<name>A0A8J3HZY3_9CHLR</name>
<evidence type="ECO:0000313" key="4">
    <source>
        <dbReference type="Proteomes" id="UP000612362"/>
    </source>
</evidence>
<dbReference type="AlphaFoldDB" id="A0A8J3HZY3"/>
<keyword evidence="4" id="KW-1185">Reference proteome</keyword>
<proteinExistence type="predicted"/>
<keyword evidence="2" id="KW-0812">Transmembrane</keyword>
<comment type="caution">
    <text evidence="3">The sequence shown here is derived from an EMBL/GenBank/DDBJ whole genome shotgun (WGS) entry which is preliminary data.</text>
</comment>
<feature type="region of interest" description="Disordered" evidence="1">
    <location>
        <begin position="1"/>
        <end position="22"/>
    </location>
</feature>
<feature type="region of interest" description="Disordered" evidence="1">
    <location>
        <begin position="195"/>
        <end position="221"/>
    </location>
</feature>
<protein>
    <recommendedName>
        <fullName evidence="5">IPT/TIG domain-containing protein</fullName>
    </recommendedName>
</protein>
<feature type="transmembrane region" description="Helical" evidence="2">
    <location>
        <begin position="31"/>
        <end position="53"/>
    </location>
</feature>
<evidence type="ECO:0000313" key="3">
    <source>
        <dbReference type="EMBL" id="GHO43578.1"/>
    </source>
</evidence>
<accession>A0A8J3HZY3</accession>
<evidence type="ECO:0008006" key="5">
    <source>
        <dbReference type="Google" id="ProtNLM"/>
    </source>
</evidence>